<keyword evidence="4 5" id="KW-0560">Oxidoreductase</keyword>
<organism evidence="7 8">
    <name type="scientific">Peptoniphilus indolicus</name>
    <dbReference type="NCBI Taxonomy" id="33030"/>
    <lineage>
        <taxon>Bacteria</taxon>
        <taxon>Bacillati</taxon>
        <taxon>Bacillota</taxon>
        <taxon>Tissierellia</taxon>
        <taxon>Tissierellales</taxon>
        <taxon>Peptoniphilaceae</taxon>
        <taxon>Peptoniphilus</taxon>
    </lineage>
</organism>
<dbReference type="Gene3D" id="3.40.109.10">
    <property type="entry name" value="NADH Oxidase"/>
    <property type="match status" value="1"/>
</dbReference>
<dbReference type="EC" id="1.5.1.38" evidence="7"/>
<accession>A0A379DCL7</accession>
<evidence type="ECO:0000313" key="8">
    <source>
        <dbReference type="Proteomes" id="UP000254777"/>
    </source>
</evidence>
<proteinExistence type="inferred from homology"/>
<dbReference type="Proteomes" id="UP000254777">
    <property type="component" value="Unassembled WGS sequence"/>
</dbReference>
<dbReference type="PANTHER" id="PTHR43425">
    <property type="entry name" value="OXYGEN-INSENSITIVE NADPH NITROREDUCTASE"/>
    <property type="match status" value="1"/>
</dbReference>
<dbReference type="GO" id="GO:0052873">
    <property type="term" value="F:FMN reductase (NADPH) activity"/>
    <property type="evidence" value="ECO:0007669"/>
    <property type="project" value="UniProtKB-EC"/>
</dbReference>
<evidence type="ECO:0000313" key="7">
    <source>
        <dbReference type="EMBL" id="SUB75341.1"/>
    </source>
</evidence>
<dbReference type="CDD" id="cd02146">
    <property type="entry name" value="NfsA-like"/>
    <property type="match status" value="1"/>
</dbReference>
<dbReference type="PIRSF" id="PIRSF005426">
    <property type="entry name" value="Frp"/>
    <property type="match status" value="1"/>
</dbReference>
<evidence type="ECO:0000259" key="6">
    <source>
        <dbReference type="Pfam" id="PF00881"/>
    </source>
</evidence>
<dbReference type="EMBL" id="UGTH01000001">
    <property type="protein sequence ID" value="SUB75341.1"/>
    <property type="molecule type" value="Genomic_DNA"/>
</dbReference>
<evidence type="ECO:0000256" key="5">
    <source>
        <dbReference type="PIRNR" id="PIRNR005426"/>
    </source>
</evidence>
<dbReference type="AlphaFoldDB" id="A0A379DCL7"/>
<dbReference type="SUPFAM" id="SSF55469">
    <property type="entry name" value="FMN-dependent nitroreductase-like"/>
    <property type="match status" value="1"/>
</dbReference>
<evidence type="ECO:0000256" key="4">
    <source>
        <dbReference type="ARBA" id="ARBA00023002"/>
    </source>
</evidence>
<evidence type="ECO:0000256" key="1">
    <source>
        <dbReference type="ARBA" id="ARBA00008366"/>
    </source>
</evidence>
<gene>
    <name evidence="7" type="primary">nfrA1</name>
    <name evidence="7" type="ORF">NCTC11088_01130</name>
</gene>
<keyword evidence="5" id="KW-0521">NADP</keyword>
<reference evidence="7 8" key="1">
    <citation type="submission" date="2018-06" db="EMBL/GenBank/DDBJ databases">
        <authorList>
            <consortium name="Pathogen Informatics"/>
            <person name="Doyle S."/>
        </authorList>
    </citation>
    <scope>NUCLEOTIDE SEQUENCE [LARGE SCALE GENOMIC DNA]</scope>
    <source>
        <strain evidence="7 8">NCTC11088</strain>
    </source>
</reference>
<protein>
    <submittedName>
        <fullName evidence="7">FMN reductase (NADPH)</fullName>
        <ecNumber evidence="7">1.5.1.38</ecNumber>
    </submittedName>
</protein>
<evidence type="ECO:0000256" key="2">
    <source>
        <dbReference type="ARBA" id="ARBA00022630"/>
    </source>
</evidence>
<name>A0A379DCL7_9FIRM</name>
<feature type="domain" description="Nitroreductase" evidence="6">
    <location>
        <begin position="9"/>
        <end position="162"/>
    </location>
</feature>
<dbReference type="InterPro" id="IPR029479">
    <property type="entry name" value="Nitroreductase"/>
</dbReference>
<evidence type="ECO:0000256" key="3">
    <source>
        <dbReference type="ARBA" id="ARBA00022643"/>
    </source>
</evidence>
<keyword evidence="2 5" id="KW-0285">Flavoprotein</keyword>
<dbReference type="RefSeq" id="WP_004820109.1">
    <property type="nucleotide sequence ID" value="NZ_UGTH01000001.1"/>
</dbReference>
<keyword evidence="3 5" id="KW-0288">FMN</keyword>
<comment type="similarity">
    <text evidence="1 5">Belongs to the flavin oxidoreductase frp family.</text>
</comment>
<dbReference type="InterPro" id="IPR016446">
    <property type="entry name" value="Flavin_OxRdtase_Frp"/>
</dbReference>
<dbReference type="InterPro" id="IPR000415">
    <property type="entry name" value="Nitroreductase-like"/>
</dbReference>
<dbReference type="PANTHER" id="PTHR43425:SF2">
    <property type="entry name" value="OXYGEN-INSENSITIVE NADPH NITROREDUCTASE"/>
    <property type="match status" value="1"/>
</dbReference>
<dbReference type="Pfam" id="PF00881">
    <property type="entry name" value="Nitroreductase"/>
    <property type="match status" value="1"/>
</dbReference>
<sequence length="248" mass="29043">MNTIENQLEHRTIRKFEDREVDNKTLNKLFDVYNHSASSTGMQQASIIRVTDPKIKHEIMKVSNQEYLEDVPELLIFIVDLYRNYRIAEEKGYVEDAYKHMDKFFQGFTDSIIGAQNMVVAIESLGMGAVYFGSILNDYDRMVELLKLPKYTFPVVGLGFGYPAEKPQVKPKMPIELKVFENEYKEYENYLEAFKGYDETMTTYYDTRDNGQRSDCFTDQVVKKFLSTNEIRRDVLKSIAKQGFEMRL</sequence>